<sequence>MNSMTILACISAAILVNLSSAQHPGAGAPHHGGVKGHHDGPAHYNYAYAVQDDYSGSNFGQSEQRDGYSTSGQYHVALPDGRIQTVTYTVADQYSGYVADVSYSGQAKYGPSHGPSHGHAHSASTV</sequence>
<evidence type="ECO:0000256" key="3">
    <source>
        <dbReference type="SAM" id="SignalP"/>
    </source>
</evidence>
<dbReference type="EMBL" id="VCGU01000004">
    <property type="protein sequence ID" value="TRY76430.1"/>
    <property type="molecule type" value="Genomic_DNA"/>
</dbReference>
<reference evidence="4 5" key="1">
    <citation type="journal article" date="2018" name="Nat. Ecol. Evol.">
        <title>Genomic signatures of mitonuclear coevolution across populations of Tigriopus californicus.</title>
        <authorList>
            <person name="Barreto F.S."/>
            <person name="Watson E.T."/>
            <person name="Lima T.G."/>
            <person name="Willett C.S."/>
            <person name="Edmands S."/>
            <person name="Li W."/>
            <person name="Burton R.S."/>
        </authorList>
    </citation>
    <scope>NUCLEOTIDE SEQUENCE [LARGE SCALE GENOMIC DNA]</scope>
    <source>
        <strain evidence="4 5">San Diego</strain>
    </source>
</reference>
<proteinExistence type="predicted"/>
<dbReference type="OMA" id="VVHKTGH"/>
<gene>
    <name evidence="4" type="ORF">TCAL_07611</name>
</gene>
<dbReference type="Proteomes" id="UP000318571">
    <property type="component" value="Chromosome 5"/>
</dbReference>
<dbReference type="InterPro" id="IPR051217">
    <property type="entry name" value="Insect_Cuticle_Struc_Prot"/>
</dbReference>
<feature type="chain" id="PRO_5022090586" description="Pro-resilin" evidence="3">
    <location>
        <begin position="22"/>
        <end position="126"/>
    </location>
</feature>
<evidence type="ECO:0000313" key="5">
    <source>
        <dbReference type="Proteomes" id="UP000318571"/>
    </source>
</evidence>
<organism evidence="4 5">
    <name type="scientific">Tigriopus californicus</name>
    <name type="common">Marine copepod</name>
    <dbReference type="NCBI Taxonomy" id="6832"/>
    <lineage>
        <taxon>Eukaryota</taxon>
        <taxon>Metazoa</taxon>
        <taxon>Ecdysozoa</taxon>
        <taxon>Arthropoda</taxon>
        <taxon>Crustacea</taxon>
        <taxon>Multicrustacea</taxon>
        <taxon>Hexanauplia</taxon>
        <taxon>Copepoda</taxon>
        <taxon>Harpacticoida</taxon>
        <taxon>Harpacticidae</taxon>
        <taxon>Tigriopus</taxon>
    </lineage>
</organism>
<dbReference type="AlphaFoldDB" id="A0A553PFG9"/>
<dbReference type="OrthoDB" id="6884310at2759"/>
<comment type="caution">
    <text evidence="4">The sequence shown here is derived from an EMBL/GenBank/DDBJ whole genome shotgun (WGS) entry which is preliminary data.</text>
</comment>
<dbReference type="PANTHER" id="PTHR12236">
    <property type="entry name" value="STRUCTURAL CONTITUENT OF CUTICLE"/>
    <property type="match status" value="1"/>
</dbReference>
<dbReference type="GO" id="GO:0042302">
    <property type="term" value="F:structural constituent of cuticle"/>
    <property type="evidence" value="ECO:0007669"/>
    <property type="project" value="UniProtKB-UniRule"/>
</dbReference>
<dbReference type="Pfam" id="PF00379">
    <property type="entry name" value="Chitin_bind_4"/>
    <property type="match status" value="1"/>
</dbReference>
<evidence type="ECO:0008006" key="6">
    <source>
        <dbReference type="Google" id="ProtNLM"/>
    </source>
</evidence>
<keyword evidence="3" id="KW-0732">Signal</keyword>
<dbReference type="PANTHER" id="PTHR12236:SF79">
    <property type="entry name" value="CUTICULAR PROTEIN 50CB-RELATED"/>
    <property type="match status" value="1"/>
</dbReference>
<name>A0A553PFG9_TIGCA</name>
<dbReference type="PROSITE" id="PS51155">
    <property type="entry name" value="CHIT_BIND_RR_2"/>
    <property type="match status" value="1"/>
</dbReference>
<dbReference type="InterPro" id="IPR000618">
    <property type="entry name" value="Insect_cuticle"/>
</dbReference>
<accession>A0A553PFG9</accession>
<evidence type="ECO:0000256" key="1">
    <source>
        <dbReference type="ARBA" id="ARBA00022460"/>
    </source>
</evidence>
<evidence type="ECO:0000313" key="4">
    <source>
        <dbReference type="EMBL" id="TRY76430.1"/>
    </source>
</evidence>
<dbReference type="GO" id="GO:0005615">
    <property type="term" value="C:extracellular space"/>
    <property type="evidence" value="ECO:0007669"/>
    <property type="project" value="TreeGrafter"/>
</dbReference>
<evidence type="ECO:0000256" key="2">
    <source>
        <dbReference type="PROSITE-ProRule" id="PRU00497"/>
    </source>
</evidence>
<keyword evidence="1 2" id="KW-0193">Cuticle</keyword>
<dbReference type="GO" id="GO:0031012">
    <property type="term" value="C:extracellular matrix"/>
    <property type="evidence" value="ECO:0007669"/>
    <property type="project" value="TreeGrafter"/>
</dbReference>
<feature type="signal peptide" evidence="3">
    <location>
        <begin position="1"/>
        <end position="21"/>
    </location>
</feature>
<keyword evidence="5" id="KW-1185">Reference proteome</keyword>
<protein>
    <recommendedName>
        <fullName evidence="6">Pro-resilin</fullName>
    </recommendedName>
</protein>